<comment type="caution">
    <text evidence="1">The sequence shown here is derived from an EMBL/GenBank/DDBJ whole genome shotgun (WGS) entry which is preliminary data.</text>
</comment>
<organism evidence="1 2">
    <name type="scientific">Gluconobacter oxydans NBRC 3293</name>
    <dbReference type="NCBI Taxonomy" id="1315969"/>
    <lineage>
        <taxon>Bacteria</taxon>
        <taxon>Pseudomonadati</taxon>
        <taxon>Pseudomonadota</taxon>
        <taxon>Alphaproteobacteria</taxon>
        <taxon>Acetobacterales</taxon>
        <taxon>Acetobacteraceae</taxon>
        <taxon>Gluconobacter</taxon>
    </lineage>
</organism>
<proteinExistence type="predicted"/>
<dbReference type="Gene3D" id="2.30.110.10">
    <property type="entry name" value="Electron Transport, Fmn-binding Protein, Chain A"/>
    <property type="match status" value="1"/>
</dbReference>
<dbReference type="Pfam" id="PF04299">
    <property type="entry name" value="FMN_bind_2"/>
    <property type="match status" value="1"/>
</dbReference>
<dbReference type="EMBL" id="BARJ01000012">
    <property type="protein sequence ID" value="GEM17947.1"/>
    <property type="molecule type" value="Genomic_DNA"/>
</dbReference>
<dbReference type="Proteomes" id="UP000484858">
    <property type="component" value="Unassembled WGS sequence"/>
</dbReference>
<evidence type="ECO:0000313" key="1">
    <source>
        <dbReference type="EMBL" id="GEM17947.1"/>
    </source>
</evidence>
<dbReference type="InterPro" id="IPR007396">
    <property type="entry name" value="TR_PAI2-type"/>
</dbReference>
<dbReference type="InterPro" id="IPR012349">
    <property type="entry name" value="Split_barrel_FMN-bd"/>
</dbReference>
<dbReference type="AlphaFoldDB" id="A0A829X532"/>
<sequence>MFNPALQLVRDYPLAAITGVSAYPGLPVHVPLIAQTQGDPEQIISFIGHMAKRNVSPQALQQSQEVGILFCGPEGYITPNLMADRSWIPTWNYARLFVSGQMTFRPELTQSSLEILIQEMEHNQPSPWGMEEAGNRVEQLKEHIIGFSIEKPIFHPMFKLGQDERDNIFSDIIQNHDDNRLVSWMKKVRNISI</sequence>
<name>A0A829X532_GLUOY</name>
<reference evidence="1 2" key="1">
    <citation type="submission" date="2013-04" db="EMBL/GenBank/DDBJ databases">
        <title>Gluconobacter oxydans NBRC 3293 whole genome sequence.</title>
        <authorList>
            <person name="Matsutani M."/>
            <person name="Yakushi T."/>
            <person name="Matsushita K."/>
        </authorList>
    </citation>
    <scope>NUCLEOTIDE SEQUENCE [LARGE SCALE GENOMIC DNA]</scope>
    <source>
        <strain evidence="1 2">NBRC 3293</strain>
    </source>
</reference>
<accession>A0A829X532</accession>
<evidence type="ECO:0000313" key="2">
    <source>
        <dbReference type="Proteomes" id="UP000484858"/>
    </source>
</evidence>
<gene>
    <name evidence="1" type="ORF">NBRC3293_2444</name>
</gene>
<dbReference type="RefSeq" id="WP_172493381.1">
    <property type="nucleotide sequence ID" value="NZ_BARJ01000012.1"/>
</dbReference>
<dbReference type="PANTHER" id="PTHR35802">
    <property type="entry name" value="PROTEASE SYNTHASE AND SPORULATION PROTEIN PAI 2"/>
    <property type="match status" value="1"/>
</dbReference>
<protein>
    <submittedName>
        <fullName evidence="1">FMN-binding negative transcriptional regulator</fullName>
    </submittedName>
</protein>
<dbReference type="PANTHER" id="PTHR35802:SF1">
    <property type="entry name" value="PROTEASE SYNTHASE AND SPORULATION PROTEIN PAI 2"/>
    <property type="match status" value="1"/>
</dbReference>
<dbReference type="SUPFAM" id="SSF50475">
    <property type="entry name" value="FMN-binding split barrel"/>
    <property type="match status" value="1"/>
</dbReference>